<dbReference type="OrthoDB" id="9781305at2"/>
<evidence type="ECO:0000256" key="15">
    <source>
        <dbReference type="ARBA" id="ARBA00040883"/>
    </source>
</evidence>
<evidence type="ECO:0000256" key="16">
    <source>
        <dbReference type="HAMAP-Rule" id="MF_01274"/>
    </source>
</evidence>
<dbReference type="PANTHER" id="PTHR34265">
    <property type="entry name" value="TYPE III PANTOTHENATE KINASE"/>
    <property type="match status" value="1"/>
</dbReference>
<keyword evidence="7 16" id="KW-0963">Cytoplasm</keyword>
<dbReference type="EMBL" id="SDKK01000018">
    <property type="protein sequence ID" value="TYC54606.1"/>
    <property type="molecule type" value="Genomic_DNA"/>
</dbReference>
<evidence type="ECO:0000256" key="13">
    <source>
        <dbReference type="ARBA" id="ARBA00022993"/>
    </source>
</evidence>
<dbReference type="GO" id="GO:0005737">
    <property type="term" value="C:cytoplasm"/>
    <property type="evidence" value="ECO:0007669"/>
    <property type="project" value="UniProtKB-SubCell"/>
</dbReference>
<gene>
    <name evidence="16" type="primary">coaX</name>
    <name evidence="17" type="ORF">ETQ85_18190</name>
</gene>
<proteinExistence type="inferred from homology"/>
<keyword evidence="13 16" id="KW-0173">Coenzyme A biosynthesis</keyword>
<evidence type="ECO:0000256" key="12">
    <source>
        <dbReference type="ARBA" id="ARBA00022958"/>
    </source>
</evidence>
<feature type="active site" description="Proton acceptor" evidence="16">
    <location>
        <position position="99"/>
    </location>
</feature>
<evidence type="ECO:0000313" key="17">
    <source>
        <dbReference type="EMBL" id="TYC54606.1"/>
    </source>
</evidence>
<evidence type="ECO:0000256" key="4">
    <source>
        <dbReference type="ARBA" id="ARBA00005225"/>
    </source>
</evidence>
<protein>
    <recommendedName>
        <fullName evidence="15 16">Type III pantothenate kinase</fullName>
        <ecNumber evidence="6 16">2.7.1.33</ecNumber>
    </recommendedName>
    <alternativeName>
        <fullName evidence="16">PanK-III</fullName>
    </alternativeName>
    <alternativeName>
        <fullName evidence="16">Pantothenic acid kinase</fullName>
    </alternativeName>
</protein>
<comment type="caution">
    <text evidence="16">Lacks conserved residue(s) required for the propagation of feature annotation.</text>
</comment>
<comment type="subunit">
    <text evidence="5 16">Homodimer.</text>
</comment>
<evidence type="ECO:0000256" key="7">
    <source>
        <dbReference type="ARBA" id="ARBA00022490"/>
    </source>
</evidence>
<dbReference type="InterPro" id="IPR004619">
    <property type="entry name" value="Type_III_PanK"/>
</dbReference>
<feature type="binding site" evidence="16">
    <location>
        <position position="172"/>
    </location>
    <ligand>
        <name>substrate</name>
    </ligand>
</feature>
<dbReference type="Pfam" id="PF03309">
    <property type="entry name" value="Pan_kinase"/>
    <property type="match status" value="1"/>
</dbReference>
<organism evidence="17 18">
    <name type="scientific">Zoogloea oleivorans</name>
    <dbReference type="NCBI Taxonomy" id="1552750"/>
    <lineage>
        <taxon>Bacteria</taxon>
        <taxon>Pseudomonadati</taxon>
        <taxon>Pseudomonadota</taxon>
        <taxon>Betaproteobacteria</taxon>
        <taxon>Rhodocyclales</taxon>
        <taxon>Zoogloeaceae</taxon>
        <taxon>Zoogloea</taxon>
    </lineage>
</organism>
<comment type="caution">
    <text evidence="17">The sequence shown here is derived from an EMBL/GenBank/DDBJ whole genome shotgun (WGS) entry which is preliminary data.</text>
</comment>
<keyword evidence="18" id="KW-1185">Reference proteome</keyword>
<evidence type="ECO:0000256" key="8">
    <source>
        <dbReference type="ARBA" id="ARBA00022679"/>
    </source>
</evidence>
<dbReference type="HAMAP" id="MF_01274">
    <property type="entry name" value="Pantothen_kinase_3"/>
    <property type="match status" value="1"/>
</dbReference>
<evidence type="ECO:0000313" key="18">
    <source>
        <dbReference type="Proteomes" id="UP000389128"/>
    </source>
</evidence>
<keyword evidence="8 16" id="KW-0808">Transferase</keyword>
<dbReference type="PANTHER" id="PTHR34265:SF1">
    <property type="entry name" value="TYPE III PANTOTHENATE KINASE"/>
    <property type="match status" value="1"/>
</dbReference>
<evidence type="ECO:0000256" key="6">
    <source>
        <dbReference type="ARBA" id="ARBA00012102"/>
    </source>
</evidence>
<comment type="cofactor">
    <cofactor evidence="2">
        <name>K(+)</name>
        <dbReference type="ChEBI" id="CHEBI:29103"/>
    </cofactor>
</comment>
<accession>A0A6C2CLV8</accession>
<dbReference type="EC" id="2.7.1.33" evidence="6 16"/>
<comment type="function">
    <text evidence="16">Catalyzes the phosphorylation of pantothenate (Pan), the first step in CoA biosynthesis.</text>
</comment>
<sequence>MDLLLDVGNTRLKWGLHDESGWHGQGAVLLTALDGFEGVLAGLGPIRRMLGANVAGAAVAGRLGVLLAARGLVAEWIQSLAQGFGVRNSYREPGRLGADRWAALVGARALHRGAALVVTSGTATTADVLDGSGVFQGGVILPGLDLMRISLARDTAQLPFSDGRFEATPQSTADAIVTGCLHAQVGAIERMFRLVAAEEGSVCLLNGGAAAALAPRLECPVRVVDNLVLEGLARMLDGA</sequence>
<dbReference type="UniPathway" id="UPA00241">
    <property type="reaction ID" value="UER00352"/>
</dbReference>
<dbReference type="CDD" id="cd24015">
    <property type="entry name" value="ASKHA_NBD_PanK-III"/>
    <property type="match status" value="1"/>
</dbReference>
<dbReference type="GO" id="GO:0015937">
    <property type="term" value="P:coenzyme A biosynthetic process"/>
    <property type="evidence" value="ECO:0007669"/>
    <property type="project" value="UniProtKB-UniRule"/>
</dbReference>
<comment type="pathway">
    <text evidence="4 16">Cofactor biosynthesis; coenzyme A biosynthesis; CoA from (R)-pantothenate: step 1/5.</text>
</comment>
<comment type="cofactor">
    <cofactor evidence="16">
        <name>NH4(+)</name>
        <dbReference type="ChEBI" id="CHEBI:28938"/>
    </cofactor>
    <cofactor evidence="16">
        <name>K(+)</name>
        <dbReference type="ChEBI" id="CHEBI:29103"/>
    </cofactor>
    <text evidence="16">A monovalent cation. Ammonium or potassium.</text>
</comment>
<keyword evidence="10 16" id="KW-0418">Kinase</keyword>
<dbReference type="Proteomes" id="UP000389128">
    <property type="component" value="Unassembled WGS sequence"/>
</dbReference>
<feature type="binding site" evidence="16">
    <location>
        <begin position="6"/>
        <end position="13"/>
    </location>
    <ligand>
        <name>ATP</name>
        <dbReference type="ChEBI" id="CHEBI:30616"/>
    </ligand>
</feature>
<dbReference type="RefSeq" id="WP_148580508.1">
    <property type="nucleotide sequence ID" value="NZ_JAVEUW010000022.1"/>
</dbReference>
<keyword evidence="12 16" id="KW-0630">Potassium</keyword>
<keyword evidence="11 16" id="KW-0067">ATP-binding</keyword>
<dbReference type="AlphaFoldDB" id="A0A6C2CLV8"/>
<evidence type="ECO:0000256" key="1">
    <source>
        <dbReference type="ARBA" id="ARBA00001206"/>
    </source>
</evidence>
<dbReference type="NCBIfam" id="TIGR00671">
    <property type="entry name" value="baf"/>
    <property type="match status" value="1"/>
</dbReference>
<feature type="binding site" evidence="16">
    <location>
        <position position="90"/>
    </location>
    <ligand>
        <name>substrate</name>
    </ligand>
</feature>
<feature type="binding site" evidence="16">
    <location>
        <begin position="97"/>
        <end position="100"/>
    </location>
    <ligand>
        <name>substrate</name>
    </ligand>
</feature>
<evidence type="ECO:0000256" key="2">
    <source>
        <dbReference type="ARBA" id="ARBA00001958"/>
    </source>
</evidence>
<dbReference type="InterPro" id="IPR043129">
    <property type="entry name" value="ATPase_NBD"/>
</dbReference>
<dbReference type="SUPFAM" id="SSF53067">
    <property type="entry name" value="Actin-like ATPase domain"/>
    <property type="match status" value="2"/>
</dbReference>
<dbReference type="GO" id="GO:0005524">
    <property type="term" value="F:ATP binding"/>
    <property type="evidence" value="ECO:0007669"/>
    <property type="project" value="UniProtKB-UniRule"/>
</dbReference>
<evidence type="ECO:0000256" key="3">
    <source>
        <dbReference type="ARBA" id="ARBA00004496"/>
    </source>
</evidence>
<evidence type="ECO:0000256" key="5">
    <source>
        <dbReference type="ARBA" id="ARBA00011738"/>
    </source>
</evidence>
<comment type="catalytic activity">
    <reaction evidence="1 16">
        <text>(R)-pantothenate + ATP = (R)-4'-phosphopantothenate + ADP + H(+)</text>
        <dbReference type="Rhea" id="RHEA:16373"/>
        <dbReference type="ChEBI" id="CHEBI:10986"/>
        <dbReference type="ChEBI" id="CHEBI:15378"/>
        <dbReference type="ChEBI" id="CHEBI:29032"/>
        <dbReference type="ChEBI" id="CHEBI:30616"/>
        <dbReference type="ChEBI" id="CHEBI:456216"/>
        <dbReference type="EC" id="2.7.1.33"/>
    </reaction>
</comment>
<evidence type="ECO:0000256" key="10">
    <source>
        <dbReference type="ARBA" id="ARBA00022777"/>
    </source>
</evidence>
<comment type="similarity">
    <text evidence="14 16">Belongs to the type III pantothenate kinase family.</text>
</comment>
<name>A0A6C2CLV8_9RHOO</name>
<reference evidence="17 18" key="1">
    <citation type="submission" date="2019-01" db="EMBL/GenBank/DDBJ databases">
        <title>Zoogloea oleivorans genome sequencing and assembly.</title>
        <authorList>
            <person name="Tancsics A."/>
            <person name="Farkas M."/>
            <person name="Kriszt B."/>
            <person name="Maroti G."/>
            <person name="Horvath B."/>
        </authorList>
    </citation>
    <scope>NUCLEOTIDE SEQUENCE [LARGE SCALE GENOMIC DNA]</scope>
    <source>
        <strain evidence="17 18">Buc</strain>
    </source>
</reference>
<dbReference type="GO" id="GO:0004594">
    <property type="term" value="F:pantothenate kinase activity"/>
    <property type="evidence" value="ECO:0007669"/>
    <property type="project" value="UniProtKB-UniRule"/>
</dbReference>
<feature type="binding site" evidence="16">
    <location>
        <position position="122"/>
    </location>
    <ligand>
        <name>ATP</name>
        <dbReference type="ChEBI" id="CHEBI:30616"/>
    </ligand>
</feature>
<keyword evidence="9 16" id="KW-0547">Nucleotide-binding</keyword>
<evidence type="ECO:0000256" key="9">
    <source>
        <dbReference type="ARBA" id="ARBA00022741"/>
    </source>
</evidence>
<evidence type="ECO:0000256" key="14">
    <source>
        <dbReference type="ARBA" id="ARBA00038036"/>
    </source>
</evidence>
<dbReference type="Gene3D" id="3.30.420.40">
    <property type="match status" value="2"/>
</dbReference>
<comment type="subcellular location">
    <subcellularLocation>
        <location evidence="3 16">Cytoplasm</location>
    </subcellularLocation>
</comment>
<evidence type="ECO:0000256" key="11">
    <source>
        <dbReference type="ARBA" id="ARBA00022840"/>
    </source>
</evidence>